<dbReference type="GO" id="GO:0005730">
    <property type="term" value="C:nucleolus"/>
    <property type="evidence" value="ECO:0007669"/>
    <property type="project" value="TreeGrafter"/>
</dbReference>
<evidence type="ECO:0000256" key="4">
    <source>
        <dbReference type="ARBA" id="ARBA00023242"/>
    </source>
</evidence>
<evidence type="ECO:0000256" key="1">
    <source>
        <dbReference type="ARBA" id="ARBA00004123"/>
    </source>
</evidence>
<dbReference type="HOGENOM" id="CLU_065163_1_0_1"/>
<dbReference type="eggNOG" id="KOG1765">
    <property type="taxonomic scope" value="Eukaryota"/>
</dbReference>
<evidence type="ECO:0000256" key="3">
    <source>
        <dbReference type="ARBA" id="ARBA00022517"/>
    </source>
</evidence>
<evidence type="ECO:0000256" key="6">
    <source>
        <dbReference type="SAM" id="MobiDB-lite"/>
    </source>
</evidence>
<dbReference type="EMBL" id="JH429682">
    <property type="status" value="NOT_ANNOTATED_CDS"/>
    <property type="molecule type" value="Genomic_DNA"/>
</dbReference>
<comment type="function">
    <text evidence="5">Involved in ribosomal large subunit assembly.</text>
</comment>
<dbReference type="Proteomes" id="UP000014500">
    <property type="component" value="Unassembled WGS sequence"/>
</dbReference>
<dbReference type="PANTHER" id="PTHR17602">
    <property type="entry name" value="RIBOSOME BIOGENESIS REGULATORY PROTEIN"/>
    <property type="match status" value="1"/>
</dbReference>
<dbReference type="OMA" id="ACDKNRI"/>
<sequence length="333" mass="38785">MADLVAEILARDAEDSNHLKTINVEKELELEYDLGHLLATDPNTHDLKKFNENKDEYLKSLTRDNVQLLINQLWKLPVERREEVIVALLPASKTRLPREKPIPKERPPTKWEEYSQKKGIQNRKKSKLVWDEKLKEWKPRWGYNRVDDEKKDWVLEVPQNADPFEDQFAKRKKAKQERVAKNEFQRLRNIARAKKIPVAGVGVGPTDNPSRDQMAKARNLARVATASVGKFTQVLPKEKVDKRLGKKRKFEPLIGDSKLEKEKTLDIVSRIQKKKPRLDIEKAVSNKKFQPSVEDDKQKFPKRSAKRRNKDKRGRQTGKRKPMGKKKGKGRGK</sequence>
<feature type="region of interest" description="Disordered" evidence="6">
    <location>
        <begin position="272"/>
        <end position="333"/>
    </location>
</feature>
<comment type="subcellular location">
    <subcellularLocation>
        <location evidence="1 5">Nucleus</location>
    </subcellularLocation>
</comment>
<keyword evidence="4 5" id="KW-0539">Nucleus</keyword>
<evidence type="ECO:0000313" key="8">
    <source>
        <dbReference type="Proteomes" id="UP000014500"/>
    </source>
</evidence>
<reference evidence="7" key="2">
    <citation type="submission" date="2015-02" db="UniProtKB">
        <authorList>
            <consortium name="EnsemblMetazoa"/>
        </authorList>
    </citation>
    <scope>IDENTIFICATION</scope>
</reference>
<evidence type="ECO:0000256" key="5">
    <source>
        <dbReference type="RuleBase" id="RU364132"/>
    </source>
</evidence>
<dbReference type="Pfam" id="PF04939">
    <property type="entry name" value="RRS1"/>
    <property type="match status" value="1"/>
</dbReference>
<dbReference type="STRING" id="126957.T1IH02"/>
<dbReference type="GO" id="GO:0042273">
    <property type="term" value="P:ribosomal large subunit biogenesis"/>
    <property type="evidence" value="ECO:0007669"/>
    <property type="project" value="TreeGrafter"/>
</dbReference>
<feature type="region of interest" description="Disordered" evidence="6">
    <location>
        <begin position="98"/>
        <end position="118"/>
    </location>
</feature>
<reference evidence="8" key="1">
    <citation type="submission" date="2011-05" db="EMBL/GenBank/DDBJ databases">
        <authorList>
            <person name="Richards S.R."/>
            <person name="Qu J."/>
            <person name="Jiang H."/>
            <person name="Jhangiani S.N."/>
            <person name="Agravi P."/>
            <person name="Goodspeed R."/>
            <person name="Gross S."/>
            <person name="Mandapat C."/>
            <person name="Jackson L."/>
            <person name="Mathew T."/>
            <person name="Pu L."/>
            <person name="Thornton R."/>
            <person name="Saada N."/>
            <person name="Wilczek-Boney K.B."/>
            <person name="Lee S."/>
            <person name="Kovar C."/>
            <person name="Wu Y."/>
            <person name="Scherer S.E."/>
            <person name="Worley K.C."/>
            <person name="Muzny D.M."/>
            <person name="Gibbs R."/>
        </authorList>
    </citation>
    <scope>NUCLEOTIDE SEQUENCE</scope>
    <source>
        <strain evidence="8">Brora</strain>
    </source>
</reference>
<organism evidence="7 8">
    <name type="scientific">Strigamia maritima</name>
    <name type="common">European centipede</name>
    <name type="synonym">Geophilus maritimus</name>
    <dbReference type="NCBI Taxonomy" id="126957"/>
    <lineage>
        <taxon>Eukaryota</taxon>
        <taxon>Metazoa</taxon>
        <taxon>Ecdysozoa</taxon>
        <taxon>Arthropoda</taxon>
        <taxon>Myriapoda</taxon>
        <taxon>Chilopoda</taxon>
        <taxon>Pleurostigmophora</taxon>
        <taxon>Geophilomorpha</taxon>
        <taxon>Linotaeniidae</taxon>
        <taxon>Strigamia</taxon>
    </lineage>
</organism>
<protein>
    <recommendedName>
        <fullName evidence="5">Ribosome biogenesis regulatory protein</fullName>
    </recommendedName>
</protein>
<proteinExistence type="inferred from homology"/>
<dbReference type="EnsemblMetazoa" id="SMAR000105-RA">
    <property type="protein sequence ID" value="SMAR000105-PA"/>
    <property type="gene ID" value="SMAR000105"/>
</dbReference>
<dbReference type="GO" id="GO:0030687">
    <property type="term" value="C:preribosome, large subunit precursor"/>
    <property type="evidence" value="ECO:0007669"/>
    <property type="project" value="TreeGrafter"/>
</dbReference>
<comment type="similarity">
    <text evidence="2 5">Belongs to the RRS1 family.</text>
</comment>
<accession>T1IH02</accession>
<feature type="compositionally biased region" description="Basic and acidic residues" evidence="6">
    <location>
        <begin position="98"/>
        <end position="116"/>
    </location>
</feature>
<feature type="compositionally biased region" description="Basic residues" evidence="6">
    <location>
        <begin position="300"/>
        <end position="333"/>
    </location>
</feature>
<dbReference type="PhylomeDB" id="T1IH02"/>
<keyword evidence="3 5" id="KW-0690">Ribosome biogenesis</keyword>
<name>T1IH02_STRMM</name>
<dbReference type="PANTHER" id="PTHR17602:SF4">
    <property type="entry name" value="RIBOSOME BIOGENESIS REGULATORY PROTEIN HOMOLOG"/>
    <property type="match status" value="1"/>
</dbReference>
<keyword evidence="8" id="KW-1185">Reference proteome</keyword>
<evidence type="ECO:0000313" key="7">
    <source>
        <dbReference type="EnsemblMetazoa" id="SMAR000105-PA"/>
    </source>
</evidence>
<dbReference type="InterPro" id="IPR007023">
    <property type="entry name" value="Ribosom_reg"/>
</dbReference>
<dbReference type="AlphaFoldDB" id="T1IH02"/>
<evidence type="ECO:0000256" key="2">
    <source>
        <dbReference type="ARBA" id="ARBA00010077"/>
    </source>
</evidence>
<dbReference type="GO" id="GO:0000447">
    <property type="term" value="P:endonucleolytic cleavage in ITS1 to separate SSU-rRNA from 5.8S rRNA and LSU-rRNA from tricistronic rRNA transcript (SSU-rRNA, 5.8S rRNA, LSU-rRNA)"/>
    <property type="evidence" value="ECO:0007669"/>
    <property type="project" value="TreeGrafter"/>
</dbReference>